<accession>A0A8S4RS04</accession>
<feature type="region of interest" description="Disordered" evidence="1">
    <location>
        <begin position="48"/>
        <end position="68"/>
    </location>
</feature>
<name>A0A8S4RS04_9NEOP</name>
<evidence type="ECO:0000313" key="3">
    <source>
        <dbReference type="Proteomes" id="UP000838756"/>
    </source>
</evidence>
<evidence type="ECO:0000313" key="2">
    <source>
        <dbReference type="EMBL" id="CAH2241181.1"/>
    </source>
</evidence>
<comment type="caution">
    <text evidence="2">The sequence shown here is derived from an EMBL/GenBank/DDBJ whole genome shotgun (WGS) entry which is preliminary data.</text>
</comment>
<dbReference type="Proteomes" id="UP000838756">
    <property type="component" value="Unassembled WGS sequence"/>
</dbReference>
<organism evidence="2 3">
    <name type="scientific">Pararge aegeria aegeria</name>
    <dbReference type="NCBI Taxonomy" id="348720"/>
    <lineage>
        <taxon>Eukaryota</taxon>
        <taxon>Metazoa</taxon>
        <taxon>Ecdysozoa</taxon>
        <taxon>Arthropoda</taxon>
        <taxon>Hexapoda</taxon>
        <taxon>Insecta</taxon>
        <taxon>Pterygota</taxon>
        <taxon>Neoptera</taxon>
        <taxon>Endopterygota</taxon>
        <taxon>Lepidoptera</taxon>
        <taxon>Glossata</taxon>
        <taxon>Ditrysia</taxon>
        <taxon>Papilionoidea</taxon>
        <taxon>Nymphalidae</taxon>
        <taxon>Satyrinae</taxon>
        <taxon>Satyrini</taxon>
        <taxon>Parargina</taxon>
        <taxon>Pararge</taxon>
    </lineage>
</organism>
<dbReference type="EMBL" id="CAKXAJ010025574">
    <property type="protein sequence ID" value="CAH2241181.1"/>
    <property type="molecule type" value="Genomic_DNA"/>
</dbReference>
<dbReference type="AlphaFoldDB" id="A0A8S4RS04"/>
<evidence type="ECO:0000256" key="1">
    <source>
        <dbReference type="SAM" id="MobiDB-lite"/>
    </source>
</evidence>
<keyword evidence="3" id="KW-1185">Reference proteome</keyword>
<proteinExistence type="predicted"/>
<protein>
    <submittedName>
        <fullName evidence="2">Jg3247 protein</fullName>
    </submittedName>
</protein>
<reference evidence="2" key="1">
    <citation type="submission" date="2022-03" db="EMBL/GenBank/DDBJ databases">
        <authorList>
            <person name="Lindestad O."/>
        </authorList>
    </citation>
    <scope>NUCLEOTIDE SEQUENCE</scope>
</reference>
<gene>
    <name evidence="2" type="primary">jg3247</name>
    <name evidence="2" type="ORF">PAEG_LOCUS17633</name>
</gene>
<sequence length="68" mass="6864">MGNANKTLPLVHGGPAVSGSGSGYGNCGSGCVKKLRKSWNGNPAPVNAALVNPQPDGQKGLKRFAFSP</sequence>